<accession>A0A0F9LI14</accession>
<dbReference type="AlphaFoldDB" id="A0A0F9LI14"/>
<protein>
    <recommendedName>
        <fullName evidence="1">NAD(P)-binding domain-containing protein</fullName>
    </recommendedName>
</protein>
<evidence type="ECO:0000313" key="2">
    <source>
        <dbReference type="EMBL" id="KKM63970.1"/>
    </source>
</evidence>
<reference evidence="2" key="1">
    <citation type="journal article" date="2015" name="Nature">
        <title>Complex archaea that bridge the gap between prokaryotes and eukaryotes.</title>
        <authorList>
            <person name="Spang A."/>
            <person name="Saw J.H."/>
            <person name="Jorgensen S.L."/>
            <person name="Zaremba-Niedzwiedzka K."/>
            <person name="Martijn J."/>
            <person name="Lind A.E."/>
            <person name="van Eijk R."/>
            <person name="Schleper C."/>
            <person name="Guy L."/>
            <person name="Ettema T.J."/>
        </authorList>
    </citation>
    <scope>NUCLEOTIDE SEQUENCE</scope>
</reference>
<dbReference type="InterPro" id="IPR036291">
    <property type="entry name" value="NAD(P)-bd_dom_sf"/>
</dbReference>
<gene>
    <name evidence="2" type="ORF">LCGC14_1506060</name>
</gene>
<dbReference type="EMBL" id="LAZR01010991">
    <property type="protein sequence ID" value="KKM63970.1"/>
    <property type="molecule type" value="Genomic_DNA"/>
</dbReference>
<name>A0A0F9LI14_9ZZZZ</name>
<dbReference type="InterPro" id="IPR016040">
    <property type="entry name" value="NAD(P)-bd_dom"/>
</dbReference>
<sequence length="280" mass="31983">MLALVRISVLCNLKNSQLIEKILYTIKPKYVFHFGAQPFVRQSWEEPVNTIETNVIGTINIFEPIKKHNIKTRVIVACTSAEYGTTTELCRPLREIDPLLAVHPYGISKIATELLSRQYYLNFGVEVVNLRFFNQTGPRKKGVACADFISKIAKIDLGLSKPIIEVGNLNPCRDFTDIRDSIQAIWLSANNGKLGETYNVCSSRKIQIKEILAISLKLSKKKIKVIENTPSKLRATDEDIILGDNSKITEDLGWKITRSIEETLRDMFDYWIEYYKNHSK</sequence>
<organism evidence="2">
    <name type="scientific">marine sediment metagenome</name>
    <dbReference type="NCBI Taxonomy" id="412755"/>
    <lineage>
        <taxon>unclassified sequences</taxon>
        <taxon>metagenomes</taxon>
        <taxon>ecological metagenomes</taxon>
    </lineage>
</organism>
<dbReference type="PANTHER" id="PTHR43000">
    <property type="entry name" value="DTDP-D-GLUCOSE 4,6-DEHYDRATASE-RELATED"/>
    <property type="match status" value="1"/>
</dbReference>
<dbReference type="Gene3D" id="3.40.50.720">
    <property type="entry name" value="NAD(P)-binding Rossmann-like Domain"/>
    <property type="match status" value="1"/>
</dbReference>
<dbReference type="Gene3D" id="3.90.25.10">
    <property type="entry name" value="UDP-galactose 4-epimerase, domain 1"/>
    <property type="match status" value="1"/>
</dbReference>
<dbReference type="SUPFAM" id="SSF51735">
    <property type="entry name" value="NAD(P)-binding Rossmann-fold domains"/>
    <property type="match status" value="1"/>
</dbReference>
<comment type="caution">
    <text evidence="2">The sequence shown here is derived from an EMBL/GenBank/DDBJ whole genome shotgun (WGS) entry which is preliminary data.</text>
</comment>
<proteinExistence type="predicted"/>
<dbReference type="Pfam" id="PF16363">
    <property type="entry name" value="GDP_Man_Dehyd"/>
    <property type="match status" value="1"/>
</dbReference>
<feature type="domain" description="NAD(P)-binding" evidence="1">
    <location>
        <begin position="11"/>
        <end position="267"/>
    </location>
</feature>
<evidence type="ECO:0000259" key="1">
    <source>
        <dbReference type="Pfam" id="PF16363"/>
    </source>
</evidence>